<gene>
    <name evidence="2" type="ORF">SAMN02745129_4720</name>
</gene>
<dbReference type="AlphaFoldDB" id="A0A1M5Z634"/>
<proteinExistence type="predicted"/>
<dbReference type="OrthoDB" id="5242612at2"/>
<dbReference type="RefSeq" id="WP_067662054.1">
    <property type="nucleotide sequence ID" value="NZ_FQXG01000009.1"/>
</dbReference>
<dbReference type="InterPro" id="IPR013230">
    <property type="entry name" value="Peptidase_M15A_C"/>
</dbReference>
<dbReference type="Proteomes" id="UP000184268">
    <property type="component" value="Unassembled WGS sequence"/>
</dbReference>
<dbReference type="EMBL" id="FQXG01000009">
    <property type="protein sequence ID" value="SHI19651.1"/>
    <property type="molecule type" value="Genomic_DNA"/>
</dbReference>
<organism evidence="2 3">
    <name type="scientific">Ferrimonas marina</name>
    <dbReference type="NCBI Taxonomy" id="299255"/>
    <lineage>
        <taxon>Bacteria</taxon>
        <taxon>Pseudomonadati</taxon>
        <taxon>Pseudomonadota</taxon>
        <taxon>Gammaproteobacteria</taxon>
        <taxon>Alteromonadales</taxon>
        <taxon>Ferrimonadaceae</taxon>
        <taxon>Ferrimonas</taxon>
    </lineage>
</organism>
<reference evidence="2 3" key="1">
    <citation type="submission" date="2016-11" db="EMBL/GenBank/DDBJ databases">
        <authorList>
            <person name="Jaros S."/>
            <person name="Januszkiewicz K."/>
            <person name="Wedrychowicz H."/>
        </authorList>
    </citation>
    <scope>NUCLEOTIDE SEQUENCE [LARGE SCALE GENOMIC DNA]</scope>
    <source>
        <strain evidence="2 3">DSM 16917</strain>
    </source>
</reference>
<evidence type="ECO:0000313" key="3">
    <source>
        <dbReference type="Proteomes" id="UP000184268"/>
    </source>
</evidence>
<feature type="domain" description="Peptidase M15A C-terminal" evidence="1">
    <location>
        <begin position="8"/>
        <end position="110"/>
    </location>
</feature>
<accession>A0A1M5Z634</accession>
<evidence type="ECO:0000313" key="2">
    <source>
        <dbReference type="EMBL" id="SHI19651.1"/>
    </source>
</evidence>
<dbReference type="STRING" id="299255.SAMN02745129_4720"/>
<dbReference type="Pfam" id="PF08291">
    <property type="entry name" value="Peptidase_M15_3"/>
    <property type="match status" value="1"/>
</dbReference>
<evidence type="ECO:0000259" key="1">
    <source>
        <dbReference type="Pfam" id="PF08291"/>
    </source>
</evidence>
<protein>
    <submittedName>
        <fullName evidence="2">Peptidase M15</fullName>
    </submittedName>
</protein>
<dbReference type="SUPFAM" id="SSF55166">
    <property type="entry name" value="Hedgehog/DD-peptidase"/>
    <property type="match status" value="1"/>
</dbReference>
<dbReference type="InterPro" id="IPR009045">
    <property type="entry name" value="Zn_M74/Hedgehog-like"/>
</dbReference>
<keyword evidence="3" id="KW-1185">Reference proteome</keyword>
<sequence length="118" mass="13315">MATRISEHFLREEFACNHCGELPYDPPRQLLEILEDLRAEFDSPVIITSGYRCPIHNRNVGGVKHSRHLEGDAADVKVKGVDPHDVYVFLDQRVGSLGGVGKYNSFTHVDTRGARARW</sequence>
<dbReference type="Gene3D" id="3.30.1380.10">
    <property type="match status" value="1"/>
</dbReference>
<name>A0A1M5Z634_9GAMM</name>